<sequence>MRKLSLPSKKERHRYFGSVDPIKGTKPTNKECMKDLQNIEQDYFFNIDQVGIKNLTYPVKINSSLQPFKQQSVGSFTLTTGLNREQKGINMSRLPEVLHKFYQEGLQMDFSTLKDLTKCLTERMQQRSSTIQVAFPWFFERKSPQMGLTGLMKADIQLQLTYEEGLDWSEKVKMTTLTTTLCPCSKEISEYSAHNQRGVVTVEIETYKHTSFPENFKEELLEIIESNASARLHPVLKRPDEKKVTEQAYENPRFVEDLIRLIAADLYLTNWVQAFKIECKNEESIHQHDAYAQMEYRKKNL</sequence>
<dbReference type="UniPathway" id="UPA00848">
    <property type="reaction ID" value="UER00151"/>
</dbReference>
<evidence type="ECO:0000313" key="6">
    <source>
        <dbReference type="Proteomes" id="UP000570010"/>
    </source>
</evidence>
<dbReference type="GO" id="GO:0046654">
    <property type="term" value="P:tetrahydrofolate biosynthetic process"/>
    <property type="evidence" value="ECO:0007669"/>
    <property type="project" value="UniProtKB-UniRule"/>
</dbReference>
<dbReference type="HAMAP" id="MF_01527_B">
    <property type="entry name" value="GTP_cyclohydrol_B"/>
    <property type="match status" value="1"/>
</dbReference>
<dbReference type="Proteomes" id="UP000472971">
    <property type="component" value="Unassembled WGS sequence"/>
</dbReference>
<comment type="catalytic activity">
    <reaction evidence="2">
        <text>GTP + H2O = 7,8-dihydroneopterin 3'-triphosphate + formate + H(+)</text>
        <dbReference type="Rhea" id="RHEA:17473"/>
        <dbReference type="ChEBI" id="CHEBI:15377"/>
        <dbReference type="ChEBI" id="CHEBI:15378"/>
        <dbReference type="ChEBI" id="CHEBI:15740"/>
        <dbReference type="ChEBI" id="CHEBI:37565"/>
        <dbReference type="ChEBI" id="CHEBI:58462"/>
        <dbReference type="EC" id="3.5.4.16"/>
    </reaction>
</comment>
<organism evidence="4 5">
    <name type="scientific">Bacillus aquiflavi</name>
    <dbReference type="NCBI Taxonomy" id="2672567"/>
    <lineage>
        <taxon>Bacteria</taxon>
        <taxon>Bacillati</taxon>
        <taxon>Bacillota</taxon>
        <taxon>Bacilli</taxon>
        <taxon>Bacillales</taxon>
        <taxon>Bacillaceae</taxon>
        <taxon>Bacillus</taxon>
    </lineage>
</organism>
<dbReference type="AlphaFoldDB" id="A0A6B3W6H2"/>
<dbReference type="NCBIfam" id="NF010200">
    <property type="entry name" value="PRK13674.1-1"/>
    <property type="match status" value="1"/>
</dbReference>
<dbReference type="GO" id="GO:0003934">
    <property type="term" value="F:GTP cyclohydrolase I activity"/>
    <property type="evidence" value="ECO:0007669"/>
    <property type="project" value="UniProtKB-UniRule"/>
</dbReference>
<dbReference type="EMBL" id="JACEIO010000059">
    <property type="protein sequence ID" value="MBA4538653.1"/>
    <property type="molecule type" value="Genomic_DNA"/>
</dbReference>
<comment type="caution">
    <text evidence="4">The sequence shown here is derived from an EMBL/GenBank/DDBJ whole genome shotgun (WGS) entry which is preliminary data.</text>
</comment>
<comment type="similarity">
    <text evidence="2">Belongs to the GTP cyclohydrolase IV family.</text>
</comment>
<dbReference type="EMBL" id="JAAIWN010000061">
    <property type="protein sequence ID" value="NEY83014.1"/>
    <property type="molecule type" value="Genomic_DNA"/>
</dbReference>
<name>A0A6B3W6H2_9BACI</name>
<evidence type="ECO:0000256" key="2">
    <source>
        <dbReference type="HAMAP-Rule" id="MF_01527"/>
    </source>
</evidence>
<keyword evidence="1 2" id="KW-0378">Hydrolase</keyword>
<gene>
    <name evidence="2" type="primary">folE2</name>
    <name evidence="4" type="ORF">G4D64_16300</name>
    <name evidence="3" type="ORF">H1Z61_16355</name>
</gene>
<dbReference type="InterPro" id="IPR003801">
    <property type="entry name" value="GTP_cyclohydrolase_FolE2/MptA"/>
</dbReference>
<evidence type="ECO:0000313" key="5">
    <source>
        <dbReference type="Proteomes" id="UP000472971"/>
    </source>
</evidence>
<evidence type="ECO:0000313" key="3">
    <source>
        <dbReference type="EMBL" id="MBA4538653.1"/>
    </source>
</evidence>
<dbReference type="Proteomes" id="UP000570010">
    <property type="component" value="Unassembled WGS sequence"/>
</dbReference>
<dbReference type="Gene3D" id="3.10.270.10">
    <property type="entry name" value="Urate Oxidase"/>
    <property type="match status" value="1"/>
</dbReference>
<comment type="pathway">
    <text evidence="2">Cofactor biosynthesis; 7,8-dihydroneopterin triphosphate biosynthesis; 7,8-dihydroneopterin triphosphate from GTP: step 1/1.</text>
</comment>
<evidence type="ECO:0000256" key="1">
    <source>
        <dbReference type="ARBA" id="ARBA00022801"/>
    </source>
</evidence>
<evidence type="ECO:0000313" key="4">
    <source>
        <dbReference type="EMBL" id="NEY83014.1"/>
    </source>
</evidence>
<accession>A0A6B3W6H2</accession>
<dbReference type="PANTHER" id="PTHR36445">
    <property type="entry name" value="GTP CYCLOHYDROLASE MPTA"/>
    <property type="match status" value="1"/>
</dbReference>
<dbReference type="InterPro" id="IPR022838">
    <property type="entry name" value="GTP_cyclohydrolase_FolE2"/>
</dbReference>
<feature type="site" description="May be catalytically important" evidence="2">
    <location>
        <position position="182"/>
    </location>
</feature>
<protein>
    <recommendedName>
        <fullName evidence="2">GTP cyclohydrolase FolE2</fullName>
        <ecNumber evidence="2">3.5.4.16</ecNumber>
    </recommendedName>
</protein>
<dbReference type="PANTHER" id="PTHR36445:SF1">
    <property type="entry name" value="GTP CYCLOHYDROLASE MPTA"/>
    <property type="match status" value="1"/>
</dbReference>
<comment type="function">
    <text evidence="2">Converts GTP to 7,8-dihydroneopterin triphosphate.</text>
</comment>
<dbReference type="Pfam" id="PF02649">
    <property type="entry name" value="GCHY-1"/>
    <property type="match status" value="1"/>
</dbReference>
<reference evidence="3 6" key="2">
    <citation type="submission" date="2020-07" db="EMBL/GenBank/DDBJ databases">
        <authorList>
            <person name="Feng H."/>
        </authorList>
    </citation>
    <scope>NUCLEOTIDE SEQUENCE [LARGE SCALE GENOMIC DNA]</scope>
    <source>
        <strain evidence="6">s-12</strain>
        <strain evidence="3">S-12</strain>
    </source>
</reference>
<keyword evidence="5" id="KW-1185">Reference proteome</keyword>
<dbReference type="EC" id="3.5.4.16" evidence="2"/>
<dbReference type="RefSeq" id="WP_163243414.1">
    <property type="nucleotide sequence ID" value="NZ_CP082780.1"/>
</dbReference>
<reference evidence="4 5" key="1">
    <citation type="submission" date="2020-02" db="EMBL/GenBank/DDBJ databases">
        <title>Bacillus aquiflavi sp. nov., isolated from yellow water of strong flavor Chinese baijiu in Yibin region of China.</title>
        <authorList>
            <person name="Xie J."/>
        </authorList>
    </citation>
    <scope>NUCLEOTIDE SEQUENCE [LARGE SCALE GENOMIC DNA]</scope>
    <source>
        <strain evidence="4 5">3H-10</strain>
    </source>
</reference>
<proteinExistence type="inferred from homology"/>